<dbReference type="GO" id="GO:0007088">
    <property type="term" value="P:regulation of mitotic nuclear division"/>
    <property type="evidence" value="ECO:0007669"/>
    <property type="project" value="InterPro"/>
</dbReference>
<dbReference type="Proteomes" id="UP000694680">
    <property type="component" value="Chromosome 16"/>
</dbReference>
<keyword evidence="3 6" id="KW-0863">Zinc-finger</keyword>
<evidence type="ECO:0000256" key="6">
    <source>
        <dbReference type="PROSITE-ProRule" id="PRU01220"/>
    </source>
</evidence>
<dbReference type="CTD" id="286151"/>
<keyword evidence="2" id="KW-0479">Metal-binding</keyword>
<evidence type="ECO:0000313" key="9">
    <source>
        <dbReference type="Ensembl" id="ENSGWIP00000029657.1"/>
    </source>
</evidence>
<dbReference type="Pfam" id="PF12937">
    <property type="entry name" value="F-box-like"/>
    <property type="match status" value="1"/>
</dbReference>
<dbReference type="GO" id="GO:0005634">
    <property type="term" value="C:nucleus"/>
    <property type="evidence" value="ECO:0007669"/>
    <property type="project" value="TreeGrafter"/>
</dbReference>
<keyword evidence="5" id="KW-0862">Zinc</keyword>
<evidence type="ECO:0000256" key="5">
    <source>
        <dbReference type="ARBA" id="ARBA00022833"/>
    </source>
</evidence>
<dbReference type="UniPathway" id="UPA00143"/>
<dbReference type="GeneID" id="114478292"/>
<evidence type="ECO:0000256" key="1">
    <source>
        <dbReference type="ARBA" id="ARBA00004906"/>
    </source>
</evidence>
<feature type="compositionally biased region" description="Polar residues" evidence="7">
    <location>
        <begin position="289"/>
        <end position="300"/>
    </location>
</feature>
<feature type="compositionally biased region" description="Polar residues" evidence="7">
    <location>
        <begin position="222"/>
        <end position="247"/>
    </location>
</feature>
<evidence type="ECO:0000256" key="3">
    <source>
        <dbReference type="ARBA" id="ARBA00022771"/>
    </source>
</evidence>
<feature type="region of interest" description="Disordered" evidence="7">
    <location>
        <begin position="210"/>
        <end position="247"/>
    </location>
</feature>
<organism evidence="9 10">
    <name type="scientific">Gouania willdenowi</name>
    <name type="common">Blunt-snouted clingfish</name>
    <name type="synonym">Lepadogaster willdenowi</name>
    <dbReference type="NCBI Taxonomy" id="441366"/>
    <lineage>
        <taxon>Eukaryota</taxon>
        <taxon>Metazoa</taxon>
        <taxon>Chordata</taxon>
        <taxon>Craniata</taxon>
        <taxon>Vertebrata</taxon>
        <taxon>Euteleostomi</taxon>
        <taxon>Actinopterygii</taxon>
        <taxon>Neopterygii</taxon>
        <taxon>Teleostei</taxon>
        <taxon>Neoteleostei</taxon>
        <taxon>Acanthomorphata</taxon>
        <taxon>Ovalentaria</taxon>
        <taxon>Blenniimorphae</taxon>
        <taxon>Blenniiformes</taxon>
        <taxon>Gobiesocoidei</taxon>
        <taxon>Gobiesocidae</taxon>
        <taxon>Gobiesocinae</taxon>
        <taxon>Gouania</taxon>
    </lineage>
</organism>
<feature type="compositionally biased region" description="Polar residues" evidence="7">
    <location>
        <begin position="331"/>
        <end position="342"/>
    </location>
</feature>
<dbReference type="FunFam" id="2.20.25.20:FF:000006">
    <property type="entry name" value="F-box only protein 5"/>
    <property type="match status" value="1"/>
</dbReference>
<dbReference type="RefSeq" id="XP_028327073.1">
    <property type="nucleotide sequence ID" value="XM_028471272.1"/>
</dbReference>
<evidence type="ECO:0000256" key="4">
    <source>
        <dbReference type="ARBA" id="ARBA00022786"/>
    </source>
</evidence>
<reference evidence="9" key="2">
    <citation type="submission" date="2025-08" db="UniProtKB">
        <authorList>
            <consortium name="Ensembl"/>
        </authorList>
    </citation>
    <scope>IDENTIFICATION</scope>
</reference>
<reference evidence="9" key="3">
    <citation type="submission" date="2025-09" db="UniProtKB">
        <authorList>
            <consortium name="Ensembl"/>
        </authorList>
    </citation>
    <scope>IDENTIFICATION</scope>
</reference>
<dbReference type="GO" id="GO:0045835">
    <property type="term" value="P:negative regulation of meiotic nuclear division"/>
    <property type="evidence" value="ECO:0007669"/>
    <property type="project" value="InterPro"/>
</dbReference>
<name>A0A8C5GFR3_GOUWI</name>
<dbReference type="InterPro" id="IPR001810">
    <property type="entry name" value="F-box_dom"/>
</dbReference>
<dbReference type="PROSITE" id="PS51872">
    <property type="entry name" value="ZF_ZBR"/>
    <property type="match status" value="1"/>
</dbReference>
<dbReference type="PANTHER" id="PTHR15493">
    <property type="entry name" value="F-BOX ONLY PROTEIN 5 AND 43"/>
    <property type="match status" value="1"/>
</dbReference>
<sequence>MQYTPESNVYQERCKGLCLFEDCTDSGYSGVFQSPYVNVSGRAFAPVEFDGTPKEKTPTSVRGSGSPKGKNRGPVRLLDKEPRMQQKESTVCWCETPKVYRKDAFLRHKLLMSKFNTDVLNVKGRPQCSKETKISDSVSSEHWLSASFESLDIVKESVASDGLKMDQDLQQSSRKRRILFTQMRTSTLNDGNLNSNNKPSSERKITLDEFERDSGPEAQKIDSPTYQPVWNKENSPSPVNGSDSLCTPSSLQTPTFIRSVCEDSGFSSLEKSQDSSVDHDGSFQELLCSSSKGSYDTPTQIEAKHKSRLQRQHRLSTLKEGGSQSEEDSSVQKNPQPSQQSSHLKEDEVFAEHAAPGSIFFVGSIVDQVPDSLASAKEKFTTPLRASTTTGENATPYSKGSFNADVTPPLRATPGDLSLTPALQLVHVLSQQKAQMFAGQSPSLKEQLKCTAVLTRTPVTFRTTMPLAGLIGRKMGFGKLDILTELKKRSLRHILSTILALLDPKSVCRCAQVCKTWNKMVQQDGQANLRRRNYLREAEAAFETGAAVHVIDAETRGTLRPRSALKIVQPFSRTSSYCTPQSGKSSLTPLANRTSHSGNRSKSDKFIEVAKTLFSDECLKPCPRCEHPARCRPVKREGVCSRTDCGFQFCTSCLCSFHSSKECGSRSIGRRNDILIPGSAESKRNVRRL</sequence>
<dbReference type="InterPro" id="IPR047147">
    <property type="entry name" value="FBX5_43"/>
</dbReference>
<keyword evidence="10" id="KW-1185">Reference proteome</keyword>
<feature type="compositionally biased region" description="Polar residues" evidence="7">
    <location>
        <begin position="384"/>
        <end position="401"/>
    </location>
</feature>
<dbReference type="InterPro" id="IPR036047">
    <property type="entry name" value="F-box-like_dom_sf"/>
</dbReference>
<feature type="region of interest" description="Disordered" evidence="7">
    <location>
        <begin position="289"/>
        <end position="346"/>
    </location>
</feature>
<feature type="compositionally biased region" description="Polar residues" evidence="7">
    <location>
        <begin position="579"/>
        <end position="600"/>
    </location>
</feature>
<dbReference type="CDD" id="cd20365">
    <property type="entry name" value="BRcat_RBR_FBXO43"/>
    <property type="match status" value="1"/>
</dbReference>
<feature type="region of interest" description="Disordered" evidence="7">
    <location>
        <begin position="579"/>
        <end position="602"/>
    </location>
</feature>
<evidence type="ECO:0000256" key="7">
    <source>
        <dbReference type="SAM" id="MobiDB-lite"/>
    </source>
</evidence>
<evidence type="ECO:0000256" key="2">
    <source>
        <dbReference type="ARBA" id="ARBA00022723"/>
    </source>
</evidence>
<dbReference type="Gene3D" id="2.20.25.20">
    <property type="match status" value="1"/>
</dbReference>
<reference evidence="9" key="1">
    <citation type="submission" date="2020-06" db="EMBL/GenBank/DDBJ databases">
        <authorList>
            <consortium name="Wellcome Sanger Institute Data Sharing"/>
        </authorList>
    </citation>
    <scope>NUCLEOTIDE SEQUENCE [LARGE SCALE GENOMIC DNA]</scope>
</reference>
<evidence type="ECO:0000259" key="8">
    <source>
        <dbReference type="PROSITE" id="PS51872"/>
    </source>
</evidence>
<accession>A0A8C5GFR3</accession>
<dbReference type="GO" id="GO:0008270">
    <property type="term" value="F:zinc ion binding"/>
    <property type="evidence" value="ECO:0007669"/>
    <property type="project" value="UniProtKB-KW"/>
</dbReference>
<dbReference type="AlphaFoldDB" id="A0A8C5GFR3"/>
<feature type="domain" description="ZBR-type" evidence="8">
    <location>
        <begin position="618"/>
        <end position="666"/>
    </location>
</feature>
<dbReference type="InterPro" id="IPR044064">
    <property type="entry name" value="ZF_ZBR"/>
</dbReference>
<dbReference type="Ensembl" id="ENSGWIT00000032369.1">
    <property type="protein sequence ID" value="ENSGWIP00000029657.1"/>
    <property type="gene ID" value="ENSGWIG00000015491.1"/>
</dbReference>
<dbReference type="SUPFAM" id="SSF81383">
    <property type="entry name" value="F-box domain"/>
    <property type="match status" value="1"/>
</dbReference>
<feature type="region of interest" description="Disordered" evidence="7">
    <location>
        <begin position="384"/>
        <end position="405"/>
    </location>
</feature>
<dbReference type="RefSeq" id="XP_028327074.1">
    <property type="nucleotide sequence ID" value="XM_028471273.1"/>
</dbReference>
<dbReference type="OrthoDB" id="9984940at2759"/>
<gene>
    <name evidence="9" type="primary">fbxo43</name>
</gene>
<feature type="region of interest" description="Disordered" evidence="7">
    <location>
        <begin position="48"/>
        <end position="75"/>
    </location>
</feature>
<keyword evidence="4" id="KW-0833">Ubl conjugation pathway</keyword>
<comment type="pathway">
    <text evidence="1">Protein modification; protein ubiquitination.</text>
</comment>
<dbReference type="Gene3D" id="1.20.1280.50">
    <property type="match status" value="1"/>
</dbReference>
<proteinExistence type="predicted"/>
<protein>
    <recommendedName>
        <fullName evidence="8">ZBR-type domain-containing protein</fullName>
    </recommendedName>
</protein>
<dbReference type="GO" id="GO:0016567">
    <property type="term" value="P:protein ubiquitination"/>
    <property type="evidence" value="ECO:0007669"/>
    <property type="project" value="UniProtKB-UniPathway"/>
</dbReference>
<dbReference type="PANTHER" id="PTHR15493:SF1">
    <property type="entry name" value="F-BOX ONLY PROTEIN 43"/>
    <property type="match status" value="1"/>
</dbReference>
<evidence type="ECO:0000313" key="10">
    <source>
        <dbReference type="Proteomes" id="UP000694680"/>
    </source>
</evidence>
<feature type="compositionally biased region" description="Basic residues" evidence="7">
    <location>
        <begin position="305"/>
        <end position="316"/>
    </location>
</feature>